<dbReference type="EMBL" id="JAODOQ010000001">
    <property type="protein sequence ID" value="MCT8988594.1"/>
    <property type="molecule type" value="Genomic_DNA"/>
</dbReference>
<comment type="caution">
    <text evidence="2">The sequence shown here is derived from an EMBL/GenBank/DDBJ whole genome shotgun (WGS) entry which is preliminary data.</text>
</comment>
<keyword evidence="1" id="KW-0812">Transmembrane</keyword>
<sequence length="129" mass="13930">MLLKTLLCREGRDTGLRLMAIVIAAFALLSIAALVFPASIIILIATLVMLPVVGLSAMRRLHDANKTIIYALICLLPVLIFGVAAYFEAPFGALASVFLFGLACGGYLSFLPTKNHIQYALGYYELHNG</sequence>
<proteinExistence type="predicted"/>
<protein>
    <submittedName>
        <fullName evidence="2">DUF805 domain-containing protein</fullName>
    </submittedName>
</protein>
<keyword evidence="3" id="KW-1185">Reference proteome</keyword>
<feature type="transmembrane region" description="Helical" evidence="1">
    <location>
        <begin position="69"/>
        <end position="87"/>
    </location>
</feature>
<evidence type="ECO:0000313" key="2">
    <source>
        <dbReference type="EMBL" id="MCT8988594.1"/>
    </source>
</evidence>
<feature type="transmembrane region" description="Helical" evidence="1">
    <location>
        <begin position="16"/>
        <end position="34"/>
    </location>
</feature>
<gene>
    <name evidence="2" type="ORF">N4T56_21765</name>
</gene>
<accession>A0ABT2P8X2</accession>
<evidence type="ECO:0000256" key="1">
    <source>
        <dbReference type="SAM" id="Phobius"/>
    </source>
</evidence>
<feature type="transmembrane region" description="Helical" evidence="1">
    <location>
        <begin position="40"/>
        <end position="57"/>
    </location>
</feature>
<organism evidence="2 3">
    <name type="scientific">Shewanella phaeophyticola</name>
    <dbReference type="NCBI Taxonomy" id="2978345"/>
    <lineage>
        <taxon>Bacteria</taxon>
        <taxon>Pseudomonadati</taxon>
        <taxon>Pseudomonadota</taxon>
        <taxon>Gammaproteobacteria</taxon>
        <taxon>Alteromonadales</taxon>
        <taxon>Shewanellaceae</taxon>
        <taxon>Shewanella</taxon>
    </lineage>
</organism>
<keyword evidence="1" id="KW-0472">Membrane</keyword>
<feature type="transmembrane region" description="Helical" evidence="1">
    <location>
        <begin position="93"/>
        <end position="111"/>
    </location>
</feature>
<keyword evidence="1" id="KW-1133">Transmembrane helix</keyword>
<evidence type="ECO:0000313" key="3">
    <source>
        <dbReference type="Proteomes" id="UP001431192"/>
    </source>
</evidence>
<name>A0ABT2P8X2_9GAMM</name>
<dbReference type="RefSeq" id="WP_261734673.1">
    <property type="nucleotide sequence ID" value="NZ_JAODOQ010000001.1"/>
</dbReference>
<dbReference type="Proteomes" id="UP001431192">
    <property type="component" value="Unassembled WGS sequence"/>
</dbReference>
<reference evidence="2" key="1">
    <citation type="submission" date="2022-09" db="EMBL/GenBank/DDBJ databases">
        <title>Shewanella sp. KJ10-1 sp.nov, isolated from marine algae.</title>
        <authorList>
            <person name="Butt M."/>
            <person name="Lee J.K."/>
            <person name="Kim J.M."/>
            <person name="Choi D.G."/>
        </authorList>
    </citation>
    <scope>NUCLEOTIDE SEQUENCE</scope>
    <source>
        <strain evidence="2">KJ10-1</strain>
    </source>
</reference>